<evidence type="ECO:0000256" key="7">
    <source>
        <dbReference type="ARBA" id="ARBA00023239"/>
    </source>
</evidence>
<dbReference type="PANTHER" id="PTHR42885">
    <property type="entry name" value="HISTIDINOL-PHOSPHATE AMINOTRANSFERASE-RELATED"/>
    <property type="match status" value="1"/>
</dbReference>
<dbReference type="CDD" id="cd00609">
    <property type="entry name" value="AAT_like"/>
    <property type="match status" value="1"/>
</dbReference>
<evidence type="ECO:0000256" key="6">
    <source>
        <dbReference type="ARBA" id="ARBA00022898"/>
    </source>
</evidence>
<dbReference type="Gene3D" id="3.90.1150.10">
    <property type="entry name" value="Aspartate Aminotransferase, domain 1"/>
    <property type="match status" value="1"/>
</dbReference>
<evidence type="ECO:0000256" key="5">
    <source>
        <dbReference type="ARBA" id="ARBA00022573"/>
    </source>
</evidence>
<keyword evidence="12" id="KW-1185">Reference proteome</keyword>
<keyword evidence="7" id="KW-0456">Lyase</keyword>
<dbReference type="PANTHER" id="PTHR42885:SF1">
    <property type="entry name" value="THREONINE-PHOSPHATE DECARBOXYLASE"/>
    <property type="match status" value="1"/>
</dbReference>
<dbReference type="NCBIfam" id="TIGR01140">
    <property type="entry name" value="L_thr_O3P_dcar"/>
    <property type="match status" value="1"/>
</dbReference>
<feature type="domain" description="Aminotransferase class I/classII large" evidence="10">
    <location>
        <begin position="50"/>
        <end position="306"/>
    </location>
</feature>
<dbReference type="Gene3D" id="3.40.640.10">
    <property type="entry name" value="Type I PLP-dependent aspartate aminotransferase-like (Major domain)"/>
    <property type="match status" value="1"/>
</dbReference>
<accession>A0ABQ6F9M7</accession>
<evidence type="ECO:0000256" key="1">
    <source>
        <dbReference type="ARBA" id="ARBA00001933"/>
    </source>
</evidence>
<gene>
    <name evidence="11" type="primary">cobC</name>
    <name evidence="11" type="ORF">GCM10007933_17290</name>
</gene>
<dbReference type="InterPro" id="IPR015424">
    <property type="entry name" value="PyrdxlP-dep_Trfase"/>
</dbReference>
<dbReference type="Pfam" id="PF00155">
    <property type="entry name" value="Aminotran_1_2"/>
    <property type="match status" value="1"/>
</dbReference>
<reference evidence="12" key="1">
    <citation type="journal article" date="2019" name="Int. J. Syst. Evol. Microbiol.">
        <title>The Global Catalogue of Microorganisms (GCM) 10K type strain sequencing project: providing services to taxonomists for standard genome sequencing and annotation.</title>
        <authorList>
            <consortium name="The Broad Institute Genomics Platform"/>
            <consortium name="The Broad Institute Genome Sequencing Center for Infectious Disease"/>
            <person name="Wu L."/>
            <person name="Ma J."/>
        </authorList>
    </citation>
    <scope>NUCLEOTIDE SEQUENCE [LARGE SCALE GENOMIC DNA]</scope>
    <source>
        <strain evidence="12">NBRC 102407</strain>
    </source>
</reference>
<dbReference type="InterPro" id="IPR005860">
    <property type="entry name" value="CobD"/>
</dbReference>
<comment type="caution">
    <text evidence="11">The sequence shown here is derived from an EMBL/GenBank/DDBJ whole genome shotgun (WGS) entry which is preliminary data.</text>
</comment>
<dbReference type="RefSeq" id="WP_284187589.1">
    <property type="nucleotide sequence ID" value="NZ_BSPX01000021.1"/>
</dbReference>
<evidence type="ECO:0000256" key="4">
    <source>
        <dbReference type="ARBA" id="ARBA00012285"/>
    </source>
</evidence>
<dbReference type="EMBL" id="BSPX01000021">
    <property type="protein sequence ID" value="GLT22270.1"/>
    <property type="molecule type" value="Genomic_DNA"/>
</dbReference>
<comment type="function">
    <text evidence="2">Decarboxylates L-threonine-O-3-phosphate to yield (R)-1-amino-2-propanol O-2-phosphate, the precursor for the linkage between the nucleotide loop and the corrin ring in cobalamin.</text>
</comment>
<dbReference type="PROSITE" id="PS00105">
    <property type="entry name" value="AA_TRANSFER_CLASS_1"/>
    <property type="match status" value="1"/>
</dbReference>
<evidence type="ECO:0000256" key="2">
    <source>
        <dbReference type="ARBA" id="ARBA00003444"/>
    </source>
</evidence>
<dbReference type="InterPro" id="IPR004838">
    <property type="entry name" value="NHTrfase_class1_PyrdxlP-BS"/>
</dbReference>
<keyword evidence="6" id="KW-0663">Pyridoxal phosphate</keyword>
<dbReference type="InterPro" id="IPR015422">
    <property type="entry name" value="PyrdxlP-dep_Trfase_small"/>
</dbReference>
<evidence type="ECO:0000313" key="12">
    <source>
        <dbReference type="Proteomes" id="UP001157167"/>
    </source>
</evidence>
<comment type="cofactor">
    <cofactor evidence="1">
        <name>pyridoxal 5'-phosphate</name>
        <dbReference type="ChEBI" id="CHEBI:597326"/>
    </cofactor>
</comment>
<comment type="pathway">
    <text evidence="3">Cofactor biosynthesis; adenosylcobalamin biosynthesis.</text>
</comment>
<dbReference type="SUPFAM" id="SSF53383">
    <property type="entry name" value="PLP-dependent transferases"/>
    <property type="match status" value="1"/>
</dbReference>
<sequence>MLEHGGRLRVAARRFGIPLADWVDLSTGINPQPYPVPALAPEVWQRLPETDDGLEAAAACYYGNPLLLPVAGSQAAIQALPACFPPGRVVTLAPTYAEHPHAWRGHDVRALPANAIDAAVDAADTLLLVQPNNPDGQRFDRDQLLGWHARLAAHGGRLIVDEAFFDAEPGDSLVPLANQPGLIVLRSVGKFFGLAGARVGFVFAESALLDALAERLGPWAVSAPARVVTTAALADTAWQNMARRQLNDASQRLSALLNSHGLAGGSGTALFQWRPHAEAEAIHTRLAEQGILTRLFDAPAGLRFGLPGAEAEWTRLDAALERLNLT</sequence>
<dbReference type="Proteomes" id="UP001157167">
    <property type="component" value="Unassembled WGS sequence"/>
</dbReference>
<dbReference type="InterPro" id="IPR004839">
    <property type="entry name" value="Aminotransferase_I/II_large"/>
</dbReference>
<evidence type="ECO:0000256" key="3">
    <source>
        <dbReference type="ARBA" id="ARBA00004953"/>
    </source>
</evidence>
<proteinExistence type="predicted"/>
<dbReference type="EC" id="4.1.1.81" evidence="4"/>
<evidence type="ECO:0000256" key="8">
    <source>
        <dbReference type="ARBA" id="ARBA00029996"/>
    </source>
</evidence>
<evidence type="ECO:0000256" key="9">
    <source>
        <dbReference type="ARBA" id="ARBA00048531"/>
    </source>
</evidence>
<organism evidence="11 12">
    <name type="scientific">Zoogloea oryzae</name>
    <dbReference type="NCBI Taxonomy" id="310767"/>
    <lineage>
        <taxon>Bacteria</taxon>
        <taxon>Pseudomonadati</taxon>
        <taxon>Pseudomonadota</taxon>
        <taxon>Betaproteobacteria</taxon>
        <taxon>Rhodocyclales</taxon>
        <taxon>Zoogloeaceae</taxon>
        <taxon>Zoogloea</taxon>
    </lineage>
</organism>
<dbReference type="InterPro" id="IPR015421">
    <property type="entry name" value="PyrdxlP-dep_Trfase_major"/>
</dbReference>
<protein>
    <recommendedName>
        <fullName evidence="4">threonine-phosphate decarboxylase</fullName>
        <ecNumber evidence="4">4.1.1.81</ecNumber>
    </recommendedName>
    <alternativeName>
        <fullName evidence="8">L-threonine-O-3-phosphate decarboxylase</fullName>
    </alternativeName>
</protein>
<keyword evidence="5" id="KW-0169">Cobalamin biosynthesis</keyword>
<name>A0ABQ6F9M7_9RHOO</name>
<evidence type="ECO:0000313" key="11">
    <source>
        <dbReference type="EMBL" id="GLT22270.1"/>
    </source>
</evidence>
<evidence type="ECO:0000259" key="10">
    <source>
        <dbReference type="Pfam" id="PF00155"/>
    </source>
</evidence>
<comment type="catalytic activity">
    <reaction evidence="9">
        <text>O-phospho-L-threonine + H(+) = (R)-1-aminopropan-2-yl phosphate + CO2</text>
        <dbReference type="Rhea" id="RHEA:11492"/>
        <dbReference type="ChEBI" id="CHEBI:15378"/>
        <dbReference type="ChEBI" id="CHEBI:16526"/>
        <dbReference type="ChEBI" id="CHEBI:58563"/>
        <dbReference type="ChEBI" id="CHEBI:58675"/>
        <dbReference type="EC" id="4.1.1.81"/>
    </reaction>
</comment>